<evidence type="ECO:0000313" key="9">
    <source>
        <dbReference type="EMBL" id="RRJ18833.1"/>
    </source>
</evidence>
<dbReference type="Gene3D" id="3.40.605.10">
    <property type="entry name" value="Aldehyde Dehydrogenase, Chain A, domain 1"/>
    <property type="match status" value="1"/>
</dbReference>
<sequence>MYQQVLSQQQQYFSSGVTKSLHWRKQQLKQLQLLLTRHETELLQALKQDLAKPVFEAMLSEINYLHTDIKHCLKQLTRWARPRRVSTGLRTFPSMAFVQPEPYGSVLIISAWNYPLQLALAPLVAVLSAGNCAVLKPSELAPATSAIMARLLPLYLDKEAVVVIEGGVPETTELLKLPFDHIMYTGNGQVGKIVLRAAAEHLTPVTLELGGKSPVYVDSSADLKLTAQRITWGKWLNAGQTCIAPDYILAHKDIAQALAEEIKAQLLQMYGDDPKLSPDYGRIINQRHLQRVQSYLDGIDLYCGGQVDAEQLYFSPTLVLDPPLDSRLMTEEIFGPVLPILSITGFDAAVRFVQKRDKPLSAYLFSNQSSQQQQWIEQISSGSQCINDVLMFMAVSELPFGGVGPSGMGQYSGKAGFEQFSHLKSVLKRPLWPELPVRFAPYADWKRKVLCWLS</sequence>
<dbReference type="AlphaFoldDB" id="A0A3P3QEV8"/>
<keyword evidence="10" id="KW-1185">Reference proteome</keyword>
<comment type="caution">
    <text evidence="9">The sequence shown here is derived from an EMBL/GenBank/DDBJ whole genome shotgun (WGS) entry which is preliminary data.</text>
</comment>
<dbReference type="CDD" id="cd07087">
    <property type="entry name" value="ALDH_F3-13-14_CALDH-like"/>
    <property type="match status" value="1"/>
</dbReference>
<comment type="similarity">
    <text evidence="1 4 7">Belongs to the aldehyde dehydrogenase family.</text>
</comment>
<dbReference type="InterPro" id="IPR015590">
    <property type="entry name" value="Aldehyde_DH_dom"/>
</dbReference>
<keyword evidence="3" id="KW-0520">NAD</keyword>
<dbReference type="InterPro" id="IPR016162">
    <property type="entry name" value="Ald_DH_N"/>
</dbReference>
<evidence type="ECO:0000256" key="3">
    <source>
        <dbReference type="ARBA" id="ARBA00023027"/>
    </source>
</evidence>
<dbReference type="Pfam" id="PF00171">
    <property type="entry name" value="Aldedh"/>
    <property type="match status" value="1"/>
</dbReference>
<dbReference type="InterPro" id="IPR016161">
    <property type="entry name" value="Ald_DH/histidinol_DH"/>
</dbReference>
<gene>
    <name evidence="9" type="ORF">EIK76_16570</name>
</gene>
<dbReference type="InterPro" id="IPR012394">
    <property type="entry name" value="Aldehyde_DH_NAD(P)"/>
</dbReference>
<name>A0A3P3QEV8_9GAMM</name>
<organism evidence="9 10">
    <name type="scientific">Rheinheimera mesophila</name>
    <dbReference type="NCBI Taxonomy" id="1547515"/>
    <lineage>
        <taxon>Bacteria</taxon>
        <taxon>Pseudomonadati</taxon>
        <taxon>Pseudomonadota</taxon>
        <taxon>Gammaproteobacteria</taxon>
        <taxon>Chromatiales</taxon>
        <taxon>Chromatiaceae</taxon>
        <taxon>Rheinheimera</taxon>
    </lineage>
</organism>
<evidence type="ECO:0000256" key="1">
    <source>
        <dbReference type="ARBA" id="ARBA00009986"/>
    </source>
</evidence>
<protein>
    <recommendedName>
        <fullName evidence="4">Aldehyde dehydrogenase</fullName>
    </recommendedName>
</protein>
<dbReference type="SUPFAM" id="SSF53720">
    <property type="entry name" value="ALDH-like"/>
    <property type="match status" value="1"/>
</dbReference>
<dbReference type="FunFam" id="3.40.605.10:FF:000004">
    <property type="entry name" value="Aldehyde dehydrogenase"/>
    <property type="match status" value="1"/>
</dbReference>
<accession>A0A3P3QEV8</accession>
<keyword evidence="2 4" id="KW-0560">Oxidoreductase</keyword>
<proteinExistence type="inferred from homology"/>
<dbReference type="InterPro" id="IPR029510">
    <property type="entry name" value="Ald_DH_CS_GLU"/>
</dbReference>
<evidence type="ECO:0000256" key="2">
    <source>
        <dbReference type="ARBA" id="ARBA00023002"/>
    </source>
</evidence>
<dbReference type="EMBL" id="RRCF01000006">
    <property type="protein sequence ID" value="RRJ18833.1"/>
    <property type="molecule type" value="Genomic_DNA"/>
</dbReference>
<dbReference type="OrthoDB" id="9812625at2"/>
<evidence type="ECO:0000256" key="4">
    <source>
        <dbReference type="PIRNR" id="PIRNR036492"/>
    </source>
</evidence>
<reference evidence="9 10" key="1">
    <citation type="submission" date="2018-11" db="EMBL/GenBank/DDBJ databases">
        <title>Draft genome analysis of Rheinheimera mesophila isolated from an industrial waste site.</title>
        <authorList>
            <person name="Yu Q."/>
            <person name="Qi Y."/>
            <person name="Zhang H."/>
            <person name="Lu Y."/>
            <person name="Pu J."/>
        </authorList>
    </citation>
    <scope>NUCLEOTIDE SEQUENCE [LARGE SCALE GENOMIC DNA]</scope>
    <source>
        <strain evidence="9 10">IITR13</strain>
    </source>
</reference>
<dbReference type="FunFam" id="3.40.309.10:FF:000003">
    <property type="entry name" value="Aldehyde dehydrogenase"/>
    <property type="match status" value="1"/>
</dbReference>
<dbReference type="GO" id="GO:0004029">
    <property type="term" value="F:aldehyde dehydrogenase (NAD+) activity"/>
    <property type="evidence" value="ECO:0007669"/>
    <property type="project" value="TreeGrafter"/>
</dbReference>
<dbReference type="PIRSF" id="PIRSF036492">
    <property type="entry name" value="ALDH"/>
    <property type="match status" value="1"/>
</dbReference>
<dbReference type="PANTHER" id="PTHR43570">
    <property type="entry name" value="ALDEHYDE DEHYDROGENASE"/>
    <property type="match status" value="1"/>
</dbReference>
<dbReference type="GO" id="GO:0005737">
    <property type="term" value="C:cytoplasm"/>
    <property type="evidence" value="ECO:0007669"/>
    <property type="project" value="TreeGrafter"/>
</dbReference>
<evidence type="ECO:0000256" key="6">
    <source>
        <dbReference type="PROSITE-ProRule" id="PRU10007"/>
    </source>
</evidence>
<evidence type="ECO:0000313" key="10">
    <source>
        <dbReference type="Proteomes" id="UP000276260"/>
    </source>
</evidence>
<dbReference type="InterPro" id="IPR016163">
    <property type="entry name" value="Ald_DH_C"/>
</dbReference>
<dbReference type="GO" id="GO:0006081">
    <property type="term" value="P:aldehyde metabolic process"/>
    <property type="evidence" value="ECO:0007669"/>
    <property type="project" value="InterPro"/>
</dbReference>
<evidence type="ECO:0000256" key="7">
    <source>
        <dbReference type="RuleBase" id="RU003345"/>
    </source>
</evidence>
<feature type="domain" description="Aldehyde dehydrogenase" evidence="8">
    <location>
        <begin position="20"/>
        <end position="426"/>
    </location>
</feature>
<feature type="active site" evidence="5">
    <location>
        <position position="242"/>
    </location>
</feature>
<dbReference type="PROSITE" id="PS00687">
    <property type="entry name" value="ALDEHYDE_DEHYDR_GLU"/>
    <property type="match status" value="1"/>
</dbReference>
<dbReference type="PANTHER" id="PTHR43570:SF16">
    <property type="entry name" value="ALDEHYDE DEHYDROGENASE TYPE III, ISOFORM Q"/>
    <property type="match status" value="1"/>
</dbReference>
<dbReference type="Gene3D" id="3.40.309.10">
    <property type="entry name" value="Aldehyde Dehydrogenase, Chain A, domain 2"/>
    <property type="match status" value="1"/>
</dbReference>
<evidence type="ECO:0000259" key="8">
    <source>
        <dbReference type="Pfam" id="PF00171"/>
    </source>
</evidence>
<dbReference type="RefSeq" id="WP_046519800.1">
    <property type="nucleotide sequence ID" value="NZ_LAVS01000018.1"/>
</dbReference>
<evidence type="ECO:0000256" key="5">
    <source>
        <dbReference type="PIRSR" id="PIRSR036492-1"/>
    </source>
</evidence>
<dbReference type="Proteomes" id="UP000276260">
    <property type="component" value="Unassembled WGS sequence"/>
</dbReference>
<feature type="active site" evidence="5 6">
    <location>
        <position position="208"/>
    </location>
</feature>